<evidence type="ECO:0000313" key="5">
    <source>
        <dbReference type="EMBL" id="KAF0726578.1"/>
    </source>
</evidence>
<dbReference type="PROSITE" id="PS50103">
    <property type="entry name" value="ZF_C3H1"/>
    <property type="match status" value="1"/>
</dbReference>
<evidence type="ECO:0000256" key="2">
    <source>
        <dbReference type="PROSITE-ProRule" id="PRU00723"/>
    </source>
</evidence>
<evidence type="ECO:0000313" key="6">
    <source>
        <dbReference type="Proteomes" id="UP000481153"/>
    </source>
</evidence>
<reference evidence="5 6" key="1">
    <citation type="submission" date="2019-07" db="EMBL/GenBank/DDBJ databases">
        <title>Genomics analysis of Aphanomyces spp. identifies a new class of oomycete effector associated with host adaptation.</title>
        <authorList>
            <person name="Gaulin E."/>
        </authorList>
    </citation>
    <scope>NUCLEOTIDE SEQUENCE [LARGE SCALE GENOMIC DNA]</scope>
    <source>
        <strain evidence="5 6">ATCC 201684</strain>
    </source>
</reference>
<feature type="zinc finger region" description="C3H1-type" evidence="2">
    <location>
        <begin position="418"/>
        <end position="446"/>
    </location>
</feature>
<name>A0A6G0WHE7_9STRA</name>
<dbReference type="GO" id="GO:0005524">
    <property type="term" value="F:ATP binding"/>
    <property type="evidence" value="ECO:0007669"/>
    <property type="project" value="InterPro"/>
</dbReference>
<organism evidence="5 6">
    <name type="scientific">Aphanomyces euteiches</name>
    <dbReference type="NCBI Taxonomy" id="100861"/>
    <lineage>
        <taxon>Eukaryota</taxon>
        <taxon>Sar</taxon>
        <taxon>Stramenopiles</taxon>
        <taxon>Oomycota</taxon>
        <taxon>Saprolegniomycetes</taxon>
        <taxon>Saprolegniales</taxon>
        <taxon>Verrucalvaceae</taxon>
        <taxon>Aphanomyces</taxon>
    </lineage>
</organism>
<dbReference type="GO" id="GO:0008270">
    <property type="term" value="F:zinc ion binding"/>
    <property type="evidence" value="ECO:0007669"/>
    <property type="project" value="UniProtKB-KW"/>
</dbReference>
<feature type="compositionally biased region" description="Polar residues" evidence="3">
    <location>
        <begin position="390"/>
        <end position="413"/>
    </location>
</feature>
<accession>A0A6G0WHE7</accession>
<dbReference type="PANTHER" id="PTHR10367:SF17">
    <property type="entry name" value="MRNA-CAPPING ENZYME"/>
    <property type="match status" value="1"/>
</dbReference>
<dbReference type="AlphaFoldDB" id="A0A6G0WHE7"/>
<gene>
    <name evidence="5" type="ORF">Ae201684_015202</name>
</gene>
<dbReference type="InterPro" id="IPR001339">
    <property type="entry name" value="mRNA_cap_enzyme_adenylation"/>
</dbReference>
<dbReference type="PANTHER" id="PTHR10367">
    <property type="entry name" value="MRNA-CAPPING ENZYME"/>
    <property type="match status" value="1"/>
</dbReference>
<dbReference type="GO" id="GO:0004484">
    <property type="term" value="F:mRNA guanylyltransferase activity"/>
    <property type="evidence" value="ECO:0007669"/>
    <property type="project" value="UniProtKB-EC"/>
</dbReference>
<keyword evidence="2" id="KW-0863">Zinc-finger</keyword>
<evidence type="ECO:0000256" key="1">
    <source>
        <dbReference type="ARBA" id="ARBA00044624"/>
    </source>
</evidence>
<dbReference type="Gene3D" id="3.30.470.30">
    <property type="entry name" value="DNA ligase/mRNA capping enzyme"/>
    <property type="match status" value="1"/>
</dbReference>
<dbReference type="InterPro" id="IPR000571">
    <property type="entry name" value="Znf_CCCH"/>
</dbReference>
<dbReference type="InterPro" id="IPR012340">
    <property type="entry name" value="NA-bd_OB-fold"/>
</dbReference>
<evidence type="ECO:0000256" key="3">
    <source>
        <dbReference type="SAM" id="MobiDB-lite"/>
    </source>
</evidence>
<comment type="catalytic activity">
    <reaction evidence="1">
        <text>a 5'-end diphospho-ribonucleoside in mRNA + GTP + H(+) = a 5'-end (5'-triphosphoguanosine)-ribonucleoside in mRNA + diphosphate</text>
        <dbReference type="Rhea" id="RHEA:67012"/>
        <dbReference type="Rhea" id="RHEA-COMP:17165"/>
        <dbReference type="Rhea" id="RHEA-COMP:17166"/>
        <dbReference type="ChEBI" id="CHEBI:15378"/>
        <dbReference type="ChEBI" id="CHEBI:33019"/>
        <dbReference type="ChEBI" id="CHEBI:37565"/>
        <dbReference type="ChEBI" id="CHEBI:167616"/>
        <dbReference type="ChEBI" id="CHEBI:167617"/>
        <dbReference type="EC" id="2.7.7.50"/>
    </reaction>
    <physiologicalReaction direction="left-to-right" evidence="1">
        <dbReference type="Rhea" id="RHEA:67013"/>
    </physiologicalReaction>
</comment>
<sequence length="574" mass="63820">MSAPVPIPEEIGIILTPQQRSAVQDRVNALLGWNSKELAPMAIGMPMLRANRKQIVDMGYLVGSLWSGIRYLALLVAGRCYLISHNYEIRETWLFAPLRQQDRPAAAPAEELSQHMWTILDGTLVMNQDKLCFVISDLLAMNGISVMSNKLEDRLKTIQNSVISPLLKTPVPKGHPPSQFAIIFPPNRPLNKMSSSIRQLTPTPTNTAVQHSGLIFIPQALPYAPGYAKGFYYWTYPSLTTGYFQLGVEWRGMPKKPVFKLNVFDKGMSVFYDWITFPPDVYEHFRNDKKASQRIIECIYDNETCTFIPHDDKNEASGNPNYALDHLGVGWRQGGWKLIRVRKDIGRPIERSHVLAVEKAIGDNIRGDEIEHFFVHDDRLHKQDVDAASAATSWKKNPPGSSGSTPVTTANSAAVPTTTGQGVCYDFQNKGVCQRGAKCHFSHCACHNVCTCTPTAHTYGQRPDFRRNDFDAPPESAEGKVDLSTTDVLLPVPVVDEVPEAVKVRLQTNPTGVYAPLTAFDKETIAAKRALVSATGNRRMWSSLGIDDSKKAKKKAKVGWIVSSLGDVAYVRDK</sequence>
<dbReference type="VEuPathDB" id="FungiDB:AeMF1_020950"/>
<proteinExistence type="predicted"/>
<dbReference type="SUPFAM" id="SSF56091">
    <property type="entry name" value="DNA ligase/mRNA capping enzyme, catalytic domain"/>
    <property type="match status" value="1"/>
</dbReference>
<dbReference type="EMBL" id="VJMJ01000213">
    <property type="protein sequence ID" value="KAF0726578.1"/>
    <property type="molecule type" value="Genomic_DNA"/>
</dbReference>
<dbReference type="GO" id="GO:0006370">
    <property type="term" value="P:7-methylguanosine mRNA capping"/>
    <property type="evidence" value="ECO:0007669"/>
    <property type="project" value="InterPro"/>
</dbReference>
<keyword evidence="6" id="KW-1185">Reference proteome</keyword>
<dbReference type="Proteomes" id="UP000481153">
    <property type="component" value="Unassembled WGS sequence"/>
</dbReference>
<dbReference type="InterPro" id="IPR051029">
    <property type="entry name" value="mRNA_Capping_Enz/RNA_Phosphat"/>
</dbReference>
<keyword evidence="2" id="KW-0479">Metal-binding</keyword>
<protein>
    <recommendedName>
        <fullName evidence="4">C3H1-type domain-containing protein</fullName>
    </recommendedName>
</protein>
<feature type="domain" description="C3H1-type" evidence="4">
    <location>
        <begin position="418"/>
        <end position="446"/>
    </location>
</feature>
<dbReference type="Pfam" id="PF01331">
    <property type="entry name" value="mRNA_cap_enzyme"/>
    <property type="match status" value="1"/>
</dbReference>
<dbReference type="Gene3D" id="2.40.50.140">
    <property type="entry name" value="Nucleic acid-binding proteins"/>
    <property type="match status" value="1"/>
</dbReference>
<evidence type="ECO:0000259" key="4">
    <source>
        <dbReference type="PROSITE" id="PS50103"/>
    </source>
</evidence>
<feature type="region of interest" description="Disordered" evidence="3">
    <location>
        <begin position="389"/>
        <end position="413"/>
    </location>
</feature>
<comment type="caution">
    <text evidence="5">The sequence shown here is derived from an EMBL/GenBank/DDBJ whole genome shotgun (WGS) entry which is preliminary data.</text>
</comment>
<keyword evidence="2" id="KW-0862">Zinc</keyword>